<dbReference type="EMBL" id="JBHSWB010000001">
    <property type="protein sequence ID" value="MFC6661768.1"/>
    <property type="molecule type" value="Genomic_DNA"/>
</dbReference>
<keyword evidence="1" id="KW-0808">Transferase</keyword>
<dbReference type="Proteomes" id="UP001596317">
    <property type="component" value="Unassembled WGS sequence"/>
</dbReference>
<proteinExistence type="predicted"/>
<accession>A0ABW1ZLR9</accession>
<dbReference type="SUPFAM" id="SSF69593">
    <property type="entry name" value="Glycerol-3-phosphate (1)-acyltransferase"/>
    <property type="match status" value="1"/>
</dbReference>
<evidence type="ECO:0000256" key="3">
    <source>
        <dbReference type="SAM" id="MobiDB-lite"/>
    </source>
</evidence>
<sequence length="129" mass="13720">MSDAARPERAAPAQVPPAEPPAPPVNPRVYRLVVDVTYLPVLLAGQHLEVHGREHVPPPGTPLVVAANHVGALDPFLVARALPPGRYLQFMAKKSCLCPALGTSSALGDRFRWTAAAMIWSRCAPPCGC</sequence>
<reference evidence="6" key="1">
    <citation type="journal article" date="2019" name="Int. J. Syst. Evol. Microbiol.">
        <title>The Global Catalogue of Microorganisms (GCM) 10K type strain sequencing project: providing services to taxonomists for standard genome sequencing and annotation.</title>
        <authorList>
            <consortium name="The Broad Institute Genomics Platform"/>
            <consortium name="The Broad Institute Genome Sequencing Center for Infectious Disease"/>
            <person name="Wu L."/>
            <person name="Ma J."/>
        </authorList>
    </citation>
    <scope>NUCLEOTIDE SEQUENCE [LARGE SCALE GENOMIC DNA]</scope>
    <source>
        <strain evidence="6">CCUG 63830</strain>
    </source>
</reference>
<evidence type="ECO:0000313" key="6">
    <source>
        <dbReference type="Proteomes" id="UP001596317"/>
    </source>
</evidence>
<dbReference type="PANTHER" id="PTHR10434:SF11">
    <property type="entry name" value="1-ACYL-SN-GLYCEROL-3-PHOSPHATE ACYLTRANSFERASE"/>
    <property type="match status" value="1"/>
</dbReference>
<dbReference type="PANTHER" id="PTHR10434">
    <property type="entry name" value="1-ACYL-SN-GLYCEROL-3-PHOSPHATE ACYLTRANSFERASE"/>
    <property type="match status" value="1"/>
</dbReference>
<comment type="caution">
    <text evidence="5">The sequence shown here is derived from an EMBL/GenBank/DDBJ whole genome shotgun (WGS) entry which is preliminary data.</text>
</comment>
<dbReference type="GO" id="GO:0016746">
    <property type="term" value="F:acyltransferase activity"/>
    <property type="evidence" value="ECO:0007669"/>
    <property type="project" value="UniProtKB-KW"/>
</dbReference>
<organism evidence="5 6">
    <name type="scientific">Deinococcus multiflagellatus</name>
    <dbReference type="NCBI Taxonomy" id="1656887"/>
    <lineage>
        <taxon>Bacteria</taxon>
        <taxon>Thermotogati</taxon>
        <taxon>Deinococcota</taxon>
        <taxon>Deinococci</taxon>
        <taxon>Deinococcales</taxon>
        <taxon>Deinococcaceae</taxon>
        <taxon>Deinococcus</taxon>
    </lineage>
</organism>
<evidence type="ECO:0000256" key="1">
    <source>
        <dbReference type="ARBA" id="ARBA00022679"/>
    </source>
</evidence>
<name>A0ABW1ZLR9_9DEIO</name>
<evidence type="ECO:0000313" key="5">
    <source>
        <dbReference type="EMBL" id="MFC6661768.1"/>
    </source>
</evidence>
<dbReference type="RefSeq" id="WP_380057431.1">
    <property type="nucleotide sequence ID" value="NZ_JBHSWB010000001.1"/>
</dbReference>
<feature type="region of interest" description="Disordered" evidence="3">
    <location>
        <begin position="1"/>
        <end position="22"/>
    </location>
</feature>
<dbReference type="Pfam" id="PF01553">
    <property type="entry name" value="Acyltransferase"/>
    <property type="match status" value="1"/>
</dbReference>
<protein>
    <submittedName>
        <fullName evidence="5">1-acyl-sn-glycerol-3-phosphate acyltransferase</fullName>
    </submittedName>
</protein>
<dbReference type="InterPro" id="IPR002123">
    <property type="entry name" value="Plipid/glycerol_acylTrfase"/>
</dbReference>
<gene>
    <name evidence="5" type="ORF">ACFP90_16595</name>
</gene>
<evidence type="ECO:0000256" key="2">
    <source>
        <dbReference type="ARBA" id="ARBA00023315"/>
    </source>
</evidence>
<keyword evidence="6" id="KW-1185">Reference proteome</keyword>
<evidence type="ECO:0000259" key="4">
    <source>
        <dbReference type="Pfam" id="PF01553"/>
    </source>
</evidence>
<feature type="domain" description="Phospholipid/glycerol acyltransferase" evidence="4">
    <location>
        <begin position="48"/>
        <end position="103"/>
    </location>
</feature>
<keyword evidence="2 5" id="KW-0012">Acyltransferase</keyword>